<feature type="signal peptide" evidence="1">
    <location>
        <begin position="1"/>
        <end position="24"/>
    </location>
</feature>
<reference evidence="2" key="1">
    <citation type="submission" date="2022-05" db="EMBL/GenBank/DDBJ databases">
        <authorList>
            <person name="Jo J.-H."/>
            <person name="Im W.-T."/>
        </authorList>
    </citation>
    <scope>NUCLEOTIDE SEQUENCE</scope>
    <source>
        <strain evidence="2">RG327</strain>
    </source>
</reference>
<proteinExistence type="predicted"/>
<keyword evidence="1" id="KW-0732">Signal</keyword>
<keyword evidence="3" id="KW-1185">Reference proteome</keyword>
<evidence type="ECO:0000313" key="3">
    <source>
        <dbReference type="Proteomes" id="UP001165343"/>
    </source>
</evidence>
<feature type="chain" id="PRO_5045562203" evidence="1">
    <location>
        <begin position="25"/>
        <end position="227"/>
    </location>
</feature>
<name>A0ABT0RC32_9SPHN</name>
<dbReference type="RefSeq" id="WP_249866799.1">
    <property type="nucleotide sequence ID" value="NZ_JAMGBC010000001.1"/>
</dbReference>
<evidence type="ECO:0000256" key="1">
    <source>
        <dbReference type="SAM" id="SignalP"/>
    </source>
</evidence>
<comment type="caution">
    <text evidence="2">The sequence shown here is derived from an EMBL/GenBank/DDBJ whole genome shotgun (WGS) entry which is preliminary data.</text>
</comment>
<gene>
    <name evidence="2" type="ORF">LZ519_00525</name>
</gene>
<dbReference type="EMBL" id="JAMGBC010000001">
    <property type="protein sequence ID" value="MCL6677809.1"/>
    <property type="molecule type" value="Genomic_DNA"/>
</dbReference>
<organism evidence="2 3">
    <name type="scientific">Sphingomonas anseongensis</name>
    <dbReference type="NCBI Taxonomy" id="2908207"/>
    <lineage>
        <taxon>Bacteria</taxon>
        <taxon>Pseudomonadati</taxon>
        <taxon>Pseudomonadota</taxon>
        <taxon>Alphaproteobacteria</taxon>
        <taxon>Sphingomonadales</taxon>
        <taxon>Sphingomonadaceae</taxon>
        <taxon>Sphingomonas</taxon>
    </lineage>
</organism>
<protein>
    <submittedName>
        <fullName evidence="2">Uncharacterized protein</fullName>
    </submittedName>
</protein>
<evidence type="ECO:0000313" key="2">
    <source>
        <dbReference type="EMBL" id="MCL6677809.1"/>
    </source>
</evidence>
<dbReference type="Proteomes" id="UP001165343">
    <property type="component" value="Unassembled WGS sequence"/>
</dbReference>
<sequence>MKTTQLFKIGAAALAFAASSASLATVLVVRAQGPSAKVYPPGKALPESAKIQLQPGDSVMLLNTNGARTLRGPGTFAVAATGGGLAEAANRRARFSAMRSGEVPLNPSPWNVDITQSGKLCVANPSKLTLWRPQKEDGIKLTIRGGSGEQTIDWPAGTDTIAWPASLPVTTGAEYQLSQPESGDTARVTFVTLNSPPGDTIGTAQSLIANGCENQLDVLVDGAPSAD</sequence>
<accession>A0ABT0RC32</accession>